<sequence length="128" mass="15159">MDRSDAMPMTEKKLHEIYSTLVDSMIAKDTRAIDSIMMDTSHIVHITGYKQKKCEWLRAIEAETMKYYGVREERLEIVYKERSARVIARNLLDARIDGYRNTWPLELTIFLAKFGEEWMISNIEAKMY</sequence>
<dbReference type="SUPFAM" id="SSF54427">
    <property type="entry name" value="NTF2-like"/>
    <property type="match status" value="1"/>
</dbReference>
<dbReference type="EMBL" id="SDQG01000006">
    <property type="protein sequence ID" value="TDM16176.1"/>
    <property type="molecule type" value="Genomic_DNA"/>
</dbReference>
<name>A0A4R6C3W2_9STAP</name>
<organism evidence="2 3">
    <name type="scientific">Macrococcoides canis</name>
    <dbReference type="NCBI Taxonomy" id="1855823"/>
    <lineage>
        <taxon>Bacteria</taxon>
        <taxon>Bacillati</taxon>
        <taxon>Bacillota</taxon>
        <taxon>Bacilli</taxon>
        <taxon>Bacillales</taxon>
        <taxon>Staphylococcaceae</taxon>
        <taxon>Macrococcoides</taxon>
    </lineage>
</organism>
<feature type="domain" description="DUF4440" evidence="1">
    <location>
        <begin position="15"/>
        <end position="120"/>
    </location>
</feature>
<comment type="caution">
    <text evidence="2">The sequence shown here is derived from an EMBL/GenBank/DDBJ whole genome shotgun (WGS) entry which is preliminary data.</text>
</comment>
<reference evidence="2 3" key="1">
    <citation type="submission" date="2019-01" db="EMBL/GenBank/DDBJ databases">
        <title>Draft genome sequences of Macrococcus caseolyticus, Macrococcus canis, Macrococcus bohemicus and Macrococcus goetzii.</title>
        <authorList>
            <person name="Mazhar S."/>
            <person name="Altermann E."/>
            <person name="Hill C."/>
            <person name="Mcauliffe O."/>
        </authorList>
    </citation>
    <scope>NUCLEOTIDE SEQUENCE [LARGE SCALE GENOMIC DNA]</scope>
    <source>
        <strain evidence="2 3">DPC7162</strain>
    </source>
</reference>
<dbReference type="InterPro" id="IPR032710">
    <property type="entry name" value="NTF2-like_dom_sf"/>
</dbReference>
<accession>A0A4R6C3W2</accession>
<dbReference type="AlphaFoldDB" id="A0A4R6C3W2"/>
<dbReference type="Proteomes" id="UP000294865">
    <property type="component" value="Unassembled WGS sequence"/>
</dbReference>
<dbReference type="Gene3D" id="3.10.450.50">
    <property type="match status" value="1"/>
</dbReference>
<evidence type="ECO:0000313" key="2">
    <source>
        <dbReference type="EMBL" id="TDM16176.1"/>
    </source>
</evidence>
<gene>
    <name evidence="2" type="ORF">ETI04_09720</name>
</gene>
<evidence type="ECO:0000313" key="3">
    <source>
        <dbReference type="Proteomes" id="UP000294865"/>
    </source>
</evidence>
<proteinExistence type="predicted"/>
<dbReference type="Pfam" id="PF14534">
    <property type="entry name" value="DUF4440"/>
    <property type="match status" value="1"/>
</dbReference>
<protein>
    <submittedName>
        <fullName evidence="2">Nuclear transport factor 2 family protein</fullName>
    </submittedName>
</protein>
<evidence type="ECO:0000259" key="1">
    <source>
        <dbReference type="Pfam" id="PF14534"/>
    </source>
</evidence>
<dbReference type="InterPro" id="IPR027843">
    <property type="entry name" value="DUF4440"/>
</dbReference>